<accession>X0SRA2</accession>
<dbReference type="EMBL" id="BARS01000871">
    <property type="protein sequence ID" value="GAF83628.1"/>
    <property type="molecule type" value="Genomic_DNA"/>
</dbReference>
<name>X0SRA2_9ZZZZ</name>
<gene>
    <name evidence="1" type="ORF">S01H1_01903</name>
</gene>
<dbReference type="AlphaFoldDB" id="X0SRA2"/>
<proteinExistence type="predicted"/>
<evidence type="ECO:0000313" key="1">
    <source>
        <dbReference type="EMBL" id="GAF83628.1"/>
    </source>
</evidence>
<protein>
    <submittedName>
        <fullName evidence="1">Uncharacterized protein</fullName>
    </submittedName>
</protein>
<organism evidence="1">
    <name type="scientific">marine sediment metagenome</name>
    <dbReference type="NCBI Taxonomy" id="412755"/>
    <lineage>
        <taxon>unclassified sequences</taxon>
        <taxon>metagenomes</taxon>
        <taxon>ecological metagenomes</taxon>
    </lineage>
</organism>
<comment type="caution">
    <text evidence="1">The sequence shown here is derived from an EMBL/GenBank/DDBJ whole genome shotgun (WGS) entry which is preliminary data.</text>
</comment>
<reference evidence="1" key="1">
    <citation type="journal article" date="2014" name="Front. Microbiol.">
        <title>High frequency of phylogenetically diverse reductive dehalogenase-homologous genes in deep subseafloor sedimentary metagenomes.</title>
        <authorList>
            <person name="Kawai M."/>
            <person name="Futagami T."/>
            <person name="Toyoda A."/>
            <person name="Takaki Y."/>
            <person name="Nishi S."/>
            <person name="Hori S."/>
            <person name="Arai W."/>
            <person name="Tsubouchi T."/>
            <person name="Morono Y."/>
            <person name="Uchiyama I."/>
            <person name="Ito T."/>
            <person name="Fujiyama A."/>
            <person name="Inagaki F."/>
            <person name="Takami H."/>
        </authorList>
    </citation>
    <scope>NUCLEOTIDE SEQUENCE</scope>
    <source>
        <strain evidence="1">Expedition CK06-06</strain>
    </source>
</reference>
<sequence>MDVISLTIDSKKRISLTKLLPPGNIRSVRAYMDGHRIVLEPMMEVPVEEAWLFENRDSFKKVLTGLSQKGSIKRGSFARYAK</sequence>